<accession>A0A8H6RZD2</accession>
<organism evidence="4 5">
    <name type="scientific">Mycena chlorophos</name>
    <name type="common">Agaric fungus</name>
    <name type="synonym">Agaricus chlorophos</name>
    <dbReference type="NCBI Taxonomy" id="658473"/>
    <lineage>
        <taxon>Eukaryota</taxon>
        <taxon>Fungi</taxon>
        <taxon>Dikarya</taxon>
        <taxon>Basidiomycota</taxon>
        <taxon>Agaricomycotina</taxon>
        <taxon>Agaricomycetes</taxon>
        <taxon>Agaricomycetidae</taxon>
        <taxon>Agaricales</taxon>
        <taxon>Marasmiineae</taxon>
        <taxon>Mycenaceae</taxon>
        <taxon>Mycena</taxon>
    </lineage>
</organism>
<dbReference type="PANTHER" id="PTHR24320">
    <property type="entry name" value="RETINOL DEHYDROGENASE"/>
    <property type="match status" value="1"/>
</dbReference>
<gene>
    <name evidence="4" type="ORF">HMN09_01328200</name>
</gene>
<protein>
    <recommendedName>
        <fullName evidence="6">NAD(P)-binding protein</fullName>
    </recommendedName>
</protein>
<dbReference type="GO" id="GO:0016491">
    <property type="term" value="F:oxidoreductase activity"/>
    <property type="evidence" value="ECO:0007669"/>
    <property type="project" value="UniProtKB-KW"/>
</dbReference>
<name>A0A8H6RZD2_MYCCL</name>
<dbReference type="OrthoDB" id="191139at2759"/>
<dbReference type="PRINTS" id="PR00081">
    <property type="entry name" value="GDHRDH"/>
</dbReference>
<dbReference type="Pfam" id="PF00106">
    <property type="entry name" value="adh_short"/>
    <property type="match status" value="1"/>
</dbReference>
<evidence type="ECO:0000313" key="5">
    <source>
        <dbReference type="Proteomes" id="UP000613580"/>
    </source>
</evidence>
<proteinExistence type="inferred from homology"/>
<dbReference type="InterPro" id="IPR002347">
    <property type="entry name" value="SDR_fam"/>
</dbReference>
<keyword evidence="2" id="KW-0521">NADP</keyword>
<dbReference type="PANTHER" id="PTHR24320:SF282">
    <property type="entry name" value="WW DOMAIN-CONTAINING OXIDOREDUCTASE"/>
    <property type="match status" value="1"/>
</dbReference>
<dbReference type="AlphaFoldDB" id="A0A8H6RZD2"/>
<evidence type="ECO:0000256" key="3">
    <source>
        <dbReference type="ARBA" id="ARBA00023002"/>
    </source>
</evidence>
<comment type="similarity">
    <text evidence="1">Belongs to the short-chain dehydrogenases/reductases (SDR) family.</text>
</comment>
<evidence type="ECO:0000313" key="4">
    <source>
        <dbReference type="EMBL" id="KAF7289657.1"/>
    </source>
</evidence>
<keyword evidence="3" id="KW-0560">Oxidoreductase</keyword>
<keyword evidence="5" id="KW-1185">Reference proteome</keyword>
<evidence type="ECO:0000256" key="1">
    <source>
        <dbReference type="ARBA" id="ARBA00006484"/>
    </source>
</evidence>
<evidence type="ECO:0008006" key="6">
    <source>
        <dbReference type="Google" id="ProtNLM"/>
    </source>
</evidence>
<evidence type="ECO:0000256" key="2">
    <source>
        <dbReference type="ARBA" id="ARBA00022857"/>
    </source>
</evidence>
<dbReference type="SUPFAM" id="SSF51735">
    <property type="entry name" value="NAD(P)-binding Rossmann-fold domains"/>
    <property type="match status" value="1"/>
</dbReference>
<dbReference type="Gene3D" id="3.40.50.720">
    <property type="entry name" value="NAD(P)-binding Rossmann-like Domain"/>
    <property type="match status" value="1"/>
</dbReference>
<dbReference type="EMBL" id="JACAZE010000028">
    <property type="protein sequence ID" value="KAF7289657.1"/>
    <property type="molecule type" value="Genomic_DNA"/>
</dbReference>
<dbReference type="Proteomes" id="UP000613580">
    <property type="component" value="Unassembled WGS sequence"/>
</dbReference>
<dbReference type="InterPro" id="IPR036291">
    <property type="entry name" value="NAD(P)-bd_dom_sf"/>
</dbReference>
<reference evidence="4" key="1">
    <citation type="submission" date="2020-05" db="EMBL/GenBank/DDBJ databases">
        <title>Mycena genomes resolve the evolution of fungal bioluminescence.</title>
        <authorList>
            <person name="Tsai I.J."/>
        </authorList>
    </citation>
    <scope>NUCLEOTIDE SEQUENCE</scope>
    <source>
        <strain evidence="4">110903Hualien_Pintung</strain>
    </source>
</reference>
<comment type="caution">
    <text evidence="4">The sequence shown here is derived from an EMBL/GenBank/DDBJ whole genome shotgun (WGS) entry which is preliminary data.</text>
</comment>
<sequence length="316" mass="33956">MRSCEKFESMRDVPDMSGKIILVTGGNSGIGYETVKVLFAKGATVYLAARSESKAKEAIARLENEVPATDSGRGKVVFLELDLSDLRSVRKAAEEFMVKETRLDVLFNNAGVMIPPTNELTAQGYDLQFGTNVLGHYLLTELLALLTASHIHTLQPARIIHVSSSAHDRAPKREVLFDSLQGGPKRDALIKKWGSLNAPCTLYGSSKLGNIVISDDFATTQPAEGLVSCAPHPGLIQSGIQLQAPGLLKLAAGLAFSAPPVGAYTQLWAATCAAPESVNGKYFVPVGVEKVPGGRTGDGEMKVEMMRWIKEAVKEF</sequence>